<evidence type="ECO:0000313" key="10">
    <source>
        <dbReference type="Proteomes" id="UP000037515"/>
    </source>
</evidence>
<feature type="binding site" evidence="6">
    <location>
        <position position="251"/>
    </location>
    <ligand>
        <name>substrate</name>
    </ligand>
</feature>
<comment type="cofactor">
    <cofactor evidence="7">
        <name>Zn(2+)</name>
        <dbReference type="ChEBI" id="CHEBI:29105"/>
    </cofactor>
    <text evidence="7">Binds 1 zinc ion per subunit.</text>
</comment>
<dbReference type="Proteomes" id="UP000037515">
    <property type="component" value="Unassembled WGS sequence"/>
</dbReference>
<feature type="binding site" evidence="7">
    <location>
        <position position="409"/>
    </location>
    <ligand>
        <name>Zn(2+)</name>
        <dbReference type="ChEBI" id="CHEBI:29105"/>
    </ligand>
</feature>
<name>A0A0M0HQY8_VIBNE</name>
<keyword evidence="3 4" id="KW-0560">Oxidoreductase</keyword>
<feature type="active site" description="Proton acceptor" evidence="5">
    <location>
        <position position="317"/>
    </location>
</feature>
<feature type="binding site" evidence="6">
    <location>
        <position position="404"/>
    </location>
    <ligand>
        <name>substrate</name>
    </ligand>
</feature>
<evidence type="ECO:0000256" key="4">
    <source>
        <dbReference type="PIRNR" id="PIRNR000099"/>
    </source>
</evidence>
<dbReference type="FunFam" id="3.40.50.1980:FF:000001">
    <property type="entry name" value="Histidinol dehydrogenase"/>
    <property type="match status" value="1"/>
</dbReference>
<dbReference type="Gene3D" id="1.20.5.1300">
    <property type="match status" value="1"/>
</dbReference>
<evidence type="ECO:0000256" key="6">
    <source>
        <dbReference type="PIRSR" id="PIRSR000099-3"/>
    </source>
</evidence>
<keyword evidence="2 7" id="KW-0862">Zinc</keyword>
<dbReference type="Gene3D" id="3.40.50.1980">
    <property type="entry name" value="Nitrogenase molybdenum iron protein domain"/>
    <property type="match status" value="2"/>
</dbReference>
<dbReference type="PROSITE" id="PS00611">
    <property type="entry name" value="HISOL_DEHYDROGENASE"/>
    <property type="match status" value="1"/>
</dbReference>
<evidence type="ECO:0000256" key="3">
    <source>
        <dbReference type="ARBA" id="ARBA00023002"/>
    </source>
</evidence>
<feature type="binding site" evidence="7">
    <location>
        <position position="251"/>
    </location>
    <ligand>
        <name>Zn(2+)</name>
        <dbReference type="ChEBI" id="CHEBI:29105"/>
    </ligand>
</feature>
<dbReference type="GO" id="GO:0046872">
    <property type="term" value="F:metal ion binding"/>
    <property type="evidence" value="ECO:0007669"/>
    <property type="project" value="UniProtKB-KW"/>
</dbReference>
<feature type="binding site" evidence="6">
    <location>
        <position position="226"/>
    </location>
    <ligand>
        <name>substrate</name>
    </ligand>
</feature>
<comment type="caution">
    <text evidence="9">The sequence shown here is derived from an EMBL/GenBank/DDBJ whole genome shotgun (WGS) entry which is preliminary data.</text>
</comment>
<dbReference type="PATRIC" id="fig|693.5.peg.1222"/>
<comment type="similarity">
    <text evidence="4 8">Belongs to the histidinol dehydrogenase family.</text>
</comment>
<evidence type="ECO:0000313" key="9">
    <source>
        <dbReference type="EMBL" id="KOO04456.1"/>
    </source>
</evidence>
<dbReference type="InterPro" id="IPR001692">
    <property type="entry name" value="Histidinol_DH_CS"/>
</dbReference>
<feature type="binding site" evidence="7">
    <location>
        <position position="248"/>
    </location>
    <ligand>
        <name>Zn(2+)</name>
        <dbReference type="ChEBI" id="CHEBI:29105"/>
    </ligand>
</feature>
<feature type="binding site" evidence="7">
    <location>
        <position position="350"/>
    </location>
    <ligand>
        <name>Zn(2+)</name>
        <dbReference type="ChEBI" id="CHEBI:29105"/>
    </ligand>
</feature>
<dbReference type="PIRSF" id="PIRSF000099">
    <property type="entry name" value="Histidinol_dh"/>
    <property type="match status" value="1"/>
</dbReference>
<evidence type="ECO:0000256" key="2">
    <source>
        <dbReference type="ARBA" id="ARBA00022833"/>
    </source>
</evidence>
<dbReference type="CDD" id="cd06572">
    <property type="entry name" value="Histidinol_dh"/>
    <property type="match status" value="1"/>
</dbReference>
<feature type="binding site" evidence="6">
    <location>
        <position position="248"/>
    </location>
    <ligand>
        <name>substrate</name>
    </ligand>
</feature>
<keyword evidence="10" id="KW-1185">Reference proteome</keyword>
<dbReference type="AlphaFoldDB" id="A0A0M0HQY8"/>
<sequence length="441" mass="48279">MEFIKTANKKDNVVDNDLETRAIVEGMLKRIEQEGEQAVAEYAEKFDSWTSEFVLSNEKLQQLIDSVPQSVKDDIDFAHKQIKRFANAQRDSLTEFSIETEEGVTLGQKVLPVQAAGCYVPGGRYAHAASALMSVATAKAAGVPNIIACSPPRGESINPAVAYAMHVAGADVILEMGGVHAIATMANGLFGTPKVDIIVGPGNAYVAEAKRALFGPVGIDVFAGPTESAIIADKHADPMTIAVDLVSQAEHGINSPVWLFTTSREIGEEVLAIMPSVIADMPNADVCEASWRDYGEIIFCEDKEELAKVSDEYACEHLQVMTEDLEWWKNNLNNYGSLFLGEGSTVTHGDKCSGTNHILPTKCAARYSGGLNVQKFMKVLTYQQISNEANLIFSAAGSRISRTEGMEGHARACDWRLRKYFPDMEWDFEVYNQKSYTSEEV</sequence>
<feature type="active site" description="Proton acceptor" evidence="5">
    <location>
        <position position="316"/>
    </location>
</feature>
<dbReference type="SUPFAM" id="SSF53720">
    <property type="entry name" value="ALDH-like"/>
    <property type="match status" value="1"/>
</dbReference>
<dbReference type="PANTHER" id="PTHR21256:SF14">
    <property type="entry name" value="HISTIDINOL DEHYDROGENASE"/>
    <property type="match status" value="1"/>
</dbReference>
<dbReference type="RefSeq" id="WP_053394869.1">
    <property type="nucleotide sequence ID" value="NZ_LHPJ01000005.1"/>
</dbReference>
<accession>A0A0M0HQY8</accession>
<dbReference type="NCBIfam" id="TIGR00069">
    <property type="entry name" value="hisD"/>
    <property type="match status" value="1"/>
</dbReference>
<evidence type="ECO:0000256" key="5">
    <source>
        <dbReference type="PIRSR" id="PIRSR000099-1"/>
    </source>
</evidence>
<feature type="binding site" evidence="6">
    <location>
        <position position="409"/>
    </location>
    <ligand>
        <name>substrate</name>
    </ligand>
</feature>
<organism evidence="9 10">
    <name type="scientific">Vibrio nereis</name>
    <dbReference type="NCBI Taxonomy" id="693"/>
    <lineage>
        <taxon>Bacteria</taxon>
        <taxon>Pseudomonadati</taxon>
        <taxon>Pseudomonadota</taxon>
        <taxon>Gammaproteobacteria</taxon>
        <taxon>Vibrionales</taxon>
        <taxon>Vibrionaceae</taxon>
        <taxon>Vibrio</taxon>
    </lineage>
</organism>
<dbReference type="EMBL" id="LHPJ01000005">
    <property type="protein sequence ID" value="KOO04456.1"/>
    <property type="molecule type" value="Genomic_DNA"/>
</dbReference>
<feature type="binding site" evidence="6">
    <location>
        <position position="317"/>
    </location>
    <ligand>
        <name>substrate</name>
    </ligand>
</feature>
<evidence type="ECO:0000256" key="7">
    <source>
        <dbReference type="PIRSR" id="PIRSR000099-4"/>
    </source>
</evidence>
<dbReference type="PRINTS" id="PR00083">
    <property type="entry name" value="HOLDHDRGNASE"/>
</dbReference>
<dbReference type="GO" id="GO:0005829">
    <property type="term" value="C:cytosol"/>
    <property type="evidence" value="ECO:0007669"/>
    <property type="project" value="TreeGrafter"/>
</dbReference>
<evidence type="ECO:0000256" key="8">
    <source>
        <dbReference type="RuleBase" id="RU004175"/>
    </source>
</evidence>
<dbReference type="InterPro" id="IPR012131">
    <property type="entry name" value="Hstdl_DH"/>
</dbReference>
<dbReference type="STRING" id="693.AKJ17_05995"/>
<protein>
    <submittedName>
        <fullName evidence="9">Histidinol dehydrogenase</fullName>
        <ecNumber evidence="9">1.1.1.23</ecNumber>
    </submittedName>
</protein>
<dbReference type="Pfam" id="PF00815">
    <property type="entry name" value="Histidinol_dh"/>
    <property type="match status" value="1"/>
</dbReference>
<dbReference type="EC" id="1.1.1.23" evidence="9"/>
<dbReference type="PANTHER" id="PTHR21256">
    <property type="entry name" value="HISTIDINOL DEHYDROGENASE HDH"/>
    <property type="match status" value="1"/>
</dbReference>
<dbReference type="GO" id="GO:0004399">
    <property type="term" value="F:histidinol dehydrogenase activity"/>
    <property type="evidence" value="ECO:0007669"/>
    <property type="project" value="UniProtKB-EC"/>
</dbReference>
<keyword evidence="1 7" id="KW-0479">Metal-binding</keyword>
<dbReference type="GO" id="GO:0051287">
    <property type="term" value="F:NAD binding"/>
    <property type="evidence" value="ECO:0007669"/>
    <property type="project" value="InterPro"/>
</dbReference>
<reference evidence="10" key="1">
    <citation type="submission" date="2015-08" db="EMBL/GenBank/DDBJ databases">
        <title>Vibrio galatheae sp. nov., a novel member of the Vibrionaceae family isolated from the Solomon Islands.</title>
        <authorList>
            <person name="Giubergia S."/>
            <person name="Machado H."/>
            <person name="Mateiu R.V."/>
            <person name="Gram L."/>
        </authorList>
    </citation>
    <scope>NUCLEOTIDE SEQUENCE [LARGE SCALE GENOMIC DNA]</scope>
    <source>
        <strain evidence="10">DSM 19584</strain>
    </source>
</reference>
<gene>
    <name evidence="9" type="ORF">AKJ17_05995</name>
</gene>
<dbReference type="InterPro" id="IPR022695">
    <property type="entry name" value="Histidinol_DH_monofunct"/>
</dbReference>
<dbReference type="InterPro" id="IPR016161">
    <property type="entry name" value="Ald_DH/histidinol_DH"/>
</dbReference>
<dbReference type="GO" id="GO:0000105">
    <property type="term" value="P:L-histidine biosynthetic process"/>
    <property type="evidence" value="ECO:0007669"/>
    <property type="project" value="InterPro"/>
</dbReference>
<dbReference type="OrthoDB" id="9805269at2"/>
<evidence type="ECO:0000256" key="1">
    <source>
        <dbReference type="ARBA" id="ARBA00022723"/>
    </source>
</evidence>
<feature type="binding site" evidence="6">
    <location>
        <position position="350"/>
    </location>
    <ligand>
        <name>substrate</name>
    </ligand>
</feature>
<proteinExistence type="inferred from homology"/>